<protein>
    <submittedName>
        <fullName evidence="4">Transmembrane protein, putative</fullName>
    </submittedName>
</protein>
<feature type="transmembrane region" description="Helical" evidence="2">
    <location>
        <begin position="827"/>
        <end position="847"/>
    </location>
</feature>
<dbReference type="Pfam" id="PF18181">
    <property type="entry name" value="SLATT_1"/>
    <property type="match status" value="1"/>
</dbReference>
<evidence type="ECO:0000259" key="3">
    <source>
        <dbReference type="Pfam" id="PF18181"/>
    </source>
</evidence>
<proteinExistence type="predicted"/>
<gene>
    <name evidence="4" type="ORF">BSAL_80675</name>
</gene>
<organism evidence="4 5">
    <name type="scientific">Bodo saltans</name>
    <name type="common">Flagellated protozoan</name>
    <dbReference type="NCBI Taxonomy" id="75058"/>
    <lineage>
        <taxon>Eukaryota</taxon>
        <taxon>Discoba</taxon>
        <taxon>Euglenozoa</taxon>
        <taxon>Kinetoplastea</taxon>
        <taxon>Metakinetoplastina</taxon>
        <taxon>Eubodonida</taxon>
        <taxon>Bodonidae</taxon>
        <taxon>Bodo</taxon>
    </lineage>
</organism>
<dbReference type="VEuPathDB" id="TriTrypDB:BSAL_80675"/>
<feature type="non-terminal residue" evidence="4">
    <location>
        <position position="1206"/>
    </location>
</feature>
<evidence type="ECO:0000256" key="2">
    <source>
        <dbReference type="SAM" id="Phobius"/>
    </source>
</evidence>
<dbReference type="Proteomes" id="UP000051952">
    <property type="component" value="Unassembled WGS sequence"/>
</dbReference>
<keyword evidence="2 4" id="KW-0812">Transmembrane</keyword>
<feature type="transmembrane region" description="Helical" evidence="2">
    <location>
        <begin position="802"/>
        <end position="821"/>
    </location>
</feature>
<dbReference type="NCBIfam" id="NF033634">
    <property type="entry name" value="SLATT_1"/>
    <property type="match status" value="1"/>
</dbReference>
<feature type="transmembrane region" description="Helical" evidence="2">
    <location>
        <begin position="1000"/>
        <end position="1021"/>
    </location>
</feature>
<keyword evidence="2" id="KW-1133">Transmembrane helix</keyword>
<keyword evidence="5" id="KW-1185">Reference proteome</keyword>
<dbReference type="EMBL" id="CYKH01000853">
    <property type="protein sequence ID" value="CUG52385.1"/>
    <property type="molecule type" value="Genomic_DNA"/>
</dbReference>
<dbReference type="OrthoDB" id="301415at2759"/>
<reference evidence="5" key="1">
    <citation type="submission" date="2015-09" db="EMBL/GenBank/DDBJ databases">
        <authorList>
            <consortium name="Pathogen Informatics"/>
        </authorList>
    </citation>
    <scope>NUCLEOTIDE SEQUENCE [LARGE SCALE GENOMIC DNA]</scope>
    <source>
        <strain evidence="5">Lake Konstanz</strain>
    </source>
</reference>
<name>A0A0S4IY86_BODSA</name>
<accession>A0A0S4IY86</accession>
<evidence type="ECO:0000313" key="4">
    <source>
        <dbReference type="EMBL" id="CUG52385.1"/>
    </source>
</evidence>
<keyword evidence="2" id="KW-0472">Membrane</keyword>
<dbReference type="AlphaFoldDB" id="A0A0S4IY86"/>
<feature type="region of interest" description="Disordered" evidence="1">
    <location>
        <begin position="328"/>
        <end position="410"/>
    </location>
</feature>
<feature type="domain" description="SMODS and SLOG-associating 2TM effector" evidence="3">
    <location>
        <begin position="976"/>
        <end position="1102"/>
    </location>
</feature>
<sequence length="1206" mass="132513">MSSTPTPSRFSPQVPGLEAPAFSDVAQYISQVVSPQSTKTPLRRKSLAPSLNVDAMEDNGVESIPGANVVSRLLSASSQRSKIAEEQKKKRNEFVSLFSNRLTREFRHPMTFPVVQSDGKMHLPPSRHTVTEDDIVELKATLEKSSSSAVAKDAKDVRTLSAAPPEGMFPQTDWWDGRLPPIRGAGGIMNTAMRTLTLANRQTEAHVTLRAARDISGWFFHDVSENTFLAKEVVSCLSDHVDISLRLSGLIKQMGSYKTYTSLLEGTPVVYDEASWTWVSVASRVPIAGGKPDRQSLVDRLDLVPTGIISVVGNLDIGDLTDDVMASKKPSREAMRQKRKANHATAGSNKTKKSPAKNAEMKKMHDERPPLPPQSSGQPCQDGKKTVDFGPTNGDENHNARPAPSSSVDAAAEFTSGYDIRPYDNDDKDEQMIMVIGDPDSEFLSTAEVLKYIKHYLTRAVVKAARTAGASIICDGTGDIARQLSLGYQAFLDPVGIKGHKAAVNTHLVGVSARCHSNIVSLDVSHNVLLQCDSGHTEGGPTCGNCFKEHEGFCQGNADYERLKAMSVLGSVAHPTPDAIRMFKLRMLESLHNGHHQQMIYQDSDRSSQAPNRDAIPIMIIVFGGATDVTRREVHTAAQRGWPILIVEGSGGYADILCSTINKINVLSPDASSDDYRRLLTTVDPETSAIIANGSWQIIQRGLEVSQVERLILTALKGDEILHQAWKWYSSWYFNQLQWAYYHQLQQLTILMLGIFATLASVTQTFLILLFRERSTNSTFLDRWGNDDVLPDEKYWYMMFRILQWLVIGLPITLTLVHAVFQRMNPWAKVSAFRVAASSLLCEIYMYRTRTLGYSTEAVKRNRSGAGNDNPLATAGKGAAAAMKMTHQAEEAAKGGGAKQDAKIAEESSAIGVEQRFVYNSREELLGHRMRKIQMTLGASEAGLVRLEENIDRNIPPSDITKNGDGGLADLSPDAYVKFRVSTLRREYWKRHRSLDRQQSMLTALVIFFGATGTALAALSAYGLGYLQAWVAFSTVVVNSLTRFLDFTRISAMAELCNTAEHQLGSVERWWSSVGTDADSDRNRMKLVSDAEHAIRSELEGWSKQMQSMDDDDEAEAAQGAADARADAQHVDDAAVEESKSLGTDLLKSDTIYKSLQDSGGNLALKVRRQILDLNDKLGGFIKPPPGPEKAGNASDPTSLDDMNAG</sequence>
<feature type="region of interest" description="Disordered" evidence="1">
    <location>
        <begin position="1104"/>
        <end position="1127"/>
    </location>
</feature>
<evidence type="ECO:0000256" key="1">
    <source>
        <dbReference type="SAM" id="MobiDB-lite"/>
    </source>
</evidence>
<evidence type="ECO:0000313" key="5">
    <source>
        <dbReference type="Proteomes" id="UP000051952"/>
    </source>
</evidence>
<feature type="region of interest" description="Disordered" evidence="1">
    <location>
        <begin position="1177"/>
        <end position="1206"/>
    </location>
</feature>
<feature type="transmembrane region" description="Helical" evidence="2">
    <location>
        <begin position="750"/>
        <end position="771"/>
    </location>
</feature>
<feature type="compositionally biased region" description="Basic and acidic residues" evidence="1">
    <location>
        <begin position="359"/>
        <end position="369"/>
    </location>
</feature>
<dbReference type="InterPro" id="IPR040884">
    <property type="entry name" value="SLATT_1"/>
</dbReference>